<feature type="domain" description="FecR protein" evidence="2">
    <location>
        <begin position="123"/>
        <end position="210"/>
    </location>
</feature>
<evidence type="ECO:0000259" key="2">
    <source>
        <dbReference type="Pfam" id="PF04773"/>
    </source>
</evidence>
<dbReference type="EMBL" id="FNGY01000008">
    <property type="protein sequence ID" value="SDN63500.1"/>
    <property type="molecule type" value="Genomic_DNA"/>
</dbReference>
<dbReference type="InterPro" id="IPR032508">
    <property type="entry name" value="FecR_C"/>
</dbReference>
<keyword evidence="1" id="KW-1133">Transmembrane helix</keyword>
<dbReference type="InterPro" id="IPR012373">
    <property type="entry name" value="Ferrdict_sens_TM"/>
</dbReference>
<dbReference type="AlphaFoldDB" id="A0A1H0D009"/>
<dbReference type="Proteomes" id="UP000183200">
    <property type="component" value="Unassembled WGS sequence"/>
</dbReference>
<gene>
    <name evidence="4" type="ORF">SAMN05421820_108268</name>
</gene>
<protein>
    <recommendedName>
        <fullName evidence="6">Ferric-dicitrate binding protein FerR, regulates iron transport through sigma-19</fullName>
    </recommendedName>
</protein>
<proteinExistence type="predicted"/>
<keyword evidence="5" id="KW-1185">Reference proteome</keyword>
<name>A0A1H0D009_9SPHI</name>
<dbReference type="PANTHER" id="PTHR30273:SF2">
    <property type="entry name" value="PROTEIN FECR"/>
    <property type="match status" value="1"/>
</dbReference>
<dbReference type="PANTHER" id="PTHR30273">
    <property type="entry name" value="PERIPLASMIC SIGNAL SENSOR AND SIGMA FACTOR ACTIVATOR FECR-RELATED"/>
    <property type="match status" value="1"/>
</dbReference>
<feature type="transmembrane region" description="Helical" evidence="1">
    <location>
        <begin position="75"/>
        <end position="94"/>
    </location>
</feature>
<dbReference type="PIRSF" id="PIRSF018266">
    <property type="entry name" value="FecR"/>
    <property type="match status" value="1"/>
</dbReference>
<evidence type="ECO:0000313" key="5">
    <source>
        <dbReference type="Proteomes" id="UP000183200"/>
    </source>
</evidence>
<evidence type="ECO:0000313" key="4">
    <source>
        <dbReference type="EMBL" id="SDN63500.1"/>
    </source>
</evidence>
<dbReference type="GO" id="GO:0016989">
    <property type="term" value="F:sigma factor antagonist activity"/>
    <property type="evidence" value="ECO:0007669"/>
    <property type="project" value="TreeGrafter"/>
</dbReference>
<sequence>MTRFFQHTLDEEQHQQILDWLSSCTEEEQESFFKAHLDYIDQQPVTMTSSNESGFEELRATIQRRERVKKNFSTWSIRIAAVFFPFLMVWALFLQPKPEHKALPQTENVPAVKNIEMNNYGRQNREITLPDSSVVTLYPGASLQYSSHFVQQKRTLKLRGKAFFNVKHDANHPFIVYSGEVQTLVLGTSFWVDAHPSATRVRVTVKTGKVGVKTLRNSTVFLLPDEQAVFIKSEGTLAKITTAKNSKKQGNQHLTKSETLALAFNETPLSRVATLLEEQFKLKIYLEDESLSGLHITLSTKGKSLESILEEIKAQAPVQYERKGREIYLKENKTIK</sequence>
<dbReference type="Pfam" id="PF04773">
    <property type="entry name" value="FecR"/>
    <property type="match status" value="1"/>
</dbReference>
<evidence type="ECO:0008006" key="6">
    <source>
        <dbReference type="Google" id="ProtNLM"/>
    </source>
</evidence>
<reference evidence="5" key="1">
    <citation type="submission" date="2016-10" db="EMBL/GenBank/DDBJ databases">
        <authorList>
            <person name="Varghese N."/>
            <person name="Submissions S."/>
        </authorList>
    </citation>
    <scope>NUCLEOTIDE SEQUENCE [LARGE SCALE GENOMIC DNA]</scope>
    <source>
        <strain evidence="5">DSM 19110</strain>
    </source>
</reference>
<organism evidence="4 5">
    <name type="scientific">Pedobacter steynii</name>
    <dbReference type="NCBI Taxonomy" id="430522"/>
    <lineage>
        <taxon>Bacteria</taxon>
        <taxon>Pseudomonadati</taxon>
        <taxon>Bacteroidota</taxon>
        <taxon>Sphingobacteriia</taxon>
        <taxon>Sphingobacteriales</taxon>
        <taxon>Sphingobacteriaceae</taxon>
        <taxon>Pedobacter</taxon>
    </lineage>
</organism>
<dbReference type="Pfam" id="PF16344">
    <property type="entry name" value="FecR_C"/>
    <property type="match status" value="1"/>
</dbReference>
<dbReference type="Gene3D" id="2.60.120.1440">
    <property type="match status" value="1"/>
</dbReference>
<keyword evidence="1" id="KW-0812">Transmembrane</keyword>
<accession>A0A1H0D009</accession>
<dbReference type="Gene3D" id="3.55.50.30">
    <property type="match status" value="1"/>
</dbReference>
<evidence type="ECO:0000259" key="3">
    <source>
        <dbReference type="Pfam" id="PF16344"/>
    </source>
</evidence>
<feature type="domain" description="Protein FecR C-terminal" evidence="3">
    <location>
        <begin position="262"/>
        <end position="329"/>
    </location>
</feature>
<keyword evidence="1" id="KW-0472">Membrane</keyword>
<evidence type="ECO:0000256" key="1">
    <source>
        <dbReference type="SAM" id="Phobius"/>
    </source>
</evidence>
<dbReference type="InterPro" id="IPR006860">
    <property type="entry name" value="FecR"/>
</dbReference>